<name>A0AAF3FPA3_9BILA</name>
<organism evidence="4 5">
    <name type="scientific">Mesorhabditis belari</name>
    <dbReference type="NCBI Taxonomy" id="2138241"/>
    <lineage>
        <taxon>Eukaryota</taxon>
        <taxon>Metazoa</taxon>
        <taxon>Ecdysozoa</taxon>
        <taxon>Nematoda</taxon>
        <taxon>Chromadorea</taxon>
        <taxon>Rhabditida</taxon>
        <taxon>Rhabditina</taxon>
        <taxon>Rhabditomorpha</taxon>
        <taxon>Rhabditoidea</taxon>
        <taxon>Rhabditidae</taxon>
        <taxon>Mesorhabditinae</taxon>
        <taxon>Mesorhabditis</taxon>
    </lineage>
</organism>
<evidence type="ECO:0000256" key="1">
    <source>
        <dbReference type="ARBA" id="ARBA00022734"/>
    </source>
</evidence>
<dbReference type="PANTHER" id="PTHR11346:SF174">
    <property type="entry name" value="GALAPTIN LEC-8-RELATED"/>
    <property type="match status" value="1"/>
</dbReference>
<evidence type="ECO:0000256" key="2">
    <source>
        <dbReference type="RuleBase" id="RU102079"/>
    </source>
</evidence>
<dbReference type="InterPro" id="IPR044156">
    <property type="entry name" value="Galectin-like"/>
</dbReference>
<dbReference type="PANTHER" id="PTHR11346">
    <property type="entry name" value="GALECTIN"/>
    <property type="match status" value="1"/>
</dbReference>
<dbReference type="Gene3D" id="2.60.120.200">
    <property type="match status" value="1"/>
</dbReference>
<dbReference type="SMART" id="SM00276">
    <property type="entry name" value="GLECT"/>
    <property type="match status" value="1"/>
</dbReference>
<dbReference type="PROSITE" id="PS51304">
    <property type="entry name" value="GALECTIN"/>
    <property type="match status" value="1"/>
</dbReference>
<dbReference type="Pfam" id="PF00337">
    <property type="entry name" value="Gal-bind_lectin"/>
    <property type="match status" value="1"/>
</dbReference>
<feature type="domain" description="Galectin" evidence="3">
    <location>
        <begin position="11"/>
        <end position="140"/>
    </location>
</feature>
<dbReference type="CDD" id="cd00070">
    <property type="entry name" value="GLECT"/>
    <property type="match status" value="1"/>
</dbReference>
<keyword evidence="4" id="KW-1185">Reference proteome</keyword>
<sequence length="187" mass="21884">MHQRHNVPVPFVEPFYEPVMPGVKIELDGCLHHGHHKTFVVELLSGPHHVFHMSFRFAHHEHKLVMNSSVNGSWQCEERVHNPIGHHDSKFHLCVHVHASHFDVHVNGRCVATFRHRYPIETIQALGVHGDLHVDKLHFTGFPFRSAWGMPGYNWGHQGYMGYGTPQYVAPQFHPTHHHHHHWRKHY</sequence>
<dbReference type="AlphaFoldDB" id="A0AAF3FPA3"/>
<dbReference type="WBParaSite" id="MBELARI_LOCUS9201">
    <property type="protein sequence ID" value="MBELARI_LOCUS9201"/>
    <property type="gene ID" value="MBELARI_LOCUS9201"/>
</dbReference>
<dbReference type="GO" id="GO:0016936">
    <property type="term" value="F:galactoside binding"/>
    <property type="evidence" value="ECO:0007669"/>
    <property type="project" value="TreeGrafter"/>
</dbReference>
<dbReference type="Proteomes" id="UP000887575">
    <property type="component" value="Unassembled WGS sequence"/>
</dbReference>
<dbReference type="SUPFAM" id="SSF49899">
    <property type="entry name" value="Concanavalin A-like lectins/glucanases"/>
    <property type="match status" value="1"/>
</dbReference>
<keyword evidence="1 2" id="KW-0430">Lectin</keyword>
<dbReference type="SMART" id="SM00908">
    <property type="entry name" value="Gal-bind_lectin"/>
    <property type="match status" value="1"/>
</dbReference>
<evidence type="ECO:0000259" key="3">
    <source>
        <dbReference type="PROSITE" id="PS51304"/>
    </source>
</evidence>
<proteinExistence type="predicted"/>
<protein>
    <recommendedName>
        <fullName evidence="2">Galectin</fullName>
    </recommendedName>
</protein>
<dbReference type="InterPro" id="IPR001079">
    <property type="entry name" value="Galectin_CRD"/>
</dbReference>
<evidence type="ECO:0000313" key="4">
    <source>
        <dbReference type="Proteomes" id="UP000887575"/>
    </source>
</evidence>
<evidence type="ECO:0000313" key="5">
    <source>
        <dbReference type="WBParaSite" id="MBELARI_LOCUS9015"/>
    </source>
</evidence>
<dbReference type="WBParaSite" id="MBELARI_LOCUS9015">
    <property type="protein sequence ID" value="MBELARI_LOCUS9015"/>
    <property type="gene ID" value="MBELARI_LOCUS9015"/>
</dbReference>
<dbReference type="InterPro" id="IPR013320">
    <property type="entry name" value="ConA-like_dom_sf"/>
</dbReference>
<reference evidence="5 6" key="1">
    <citation type="submission" date="2024-02" db="UniProtKB">
        <authorList>
            <consortium name="WormBaseParasite"/>
        </authorList>
    </citation>
    <scope>IDENTIFICATION</scope>
</reference>
<accession>A0AAF3FPA3</accession>
<dbReference type="GO" id="GO:0030246">
    <property type="term" value="F:carbohydrate binding"/>
    <property type="evidence" value="ECO:0007669"/>
    <property type="project" value="UniProtKB-UniRule"/>
</dbReference>
<evidence type="ECO:0000313" key="6">
    <source>
        <dbReference type="WBParaSite" id="MBELARI_LOCUS9201"/>
    </source>
</evidence>